<feature type="signal peptide" evidence="1">
    <location>
        <begin position="1"/>
        <end position="19"/>
    </location>
</feature>
<name>A0A183CBK5_GLOPA</name>
<organism evidence="2 3">
    <name type="scientific">Globodera pallida</name>
    <name type="common">Potato cyst nematode worm</name>
    <name type="synonym">Heterodera pallida</name>
    <dbReference type="NCBI Taxonomy" id="36090"/>
    <lineage>
        <taxon>Eukaryota</taxon>
        <taxon>Metazoa</taxon>
        <taxon>Ecdysozoa</taxon>
        <taxon>Nematoda</taxon>
        <taxon>Chromadorea</taxon>
        <taxon>Rhabditida</taxon>
        <taxon>Tylenchina</taxon>
        <taxon>Tylenchomorpha</taxon>
        <taxon>Tylenchoidea</taxon>
        <taxon>Heteroderidae</taxon>
        <taxon>Heteroderinae</taxon>
        <taxon>Globodera</taxon>
    </lineage>
</organism>
<reference evidence="3" key="2">
    <citation type="submission" date="2016-06" db="UniProtKB">
        <authorList>
            <consortium name="WormBaseParasite"/>
        </authorList>
    </citation>
    <scope>IDENTIFICATION</scope>
</reference>
<proteinExistence type="predicted"/>
<protein>
    <submittedName>
        <fullName evidence="3">Uncharacterized protein</fullName>
    </submittedName>
</protein>
<dbReference type="Proteomes" id="UP000050741">
    <property type="component" value="Unassembled WGS sequence"/>
</dbReference>
<reference evidence="2" key="1">
    <citation type="submission" date="2014-05" db="EMBL/GenBank/DDBJ databases">
        <title>The genome and life-stage specific transcriptomes of Globodera pallida elucidate key aspects of plant parasitism by a cyst nematode.</title>
        <authorList>
            <person name="Cotton J.A."/>
            <person name="Lilley C.J."/>
            <person name="Jones L.M."/>
            <person name="Kikuchi T."/>
            <person name="Reid A.J."/>
            <person name="Thorpe P."/>
            <person name="Tsai I.J."/>
            <person name="Beasley H."/>
            <person name="Blok V."/>
            <person name="Cock P.J.A."/>
            <person name="Van den Akker S.E."/>
            <person name="Holroyd N."/>
            <person name="Hunt M."/>
            <person name="Mantelin S."/>
            <person name="Naghra H."/>
            <person name="Pain A."/>
            <person name="Palomares-Rius J.E."/>
            <person name="Zarowiecki M."/>
            <person name="Berriman M."/>
            <person name="Jones J.T."/>
            <person name="Urwin P.E."/>
        </authorList>
    </citation>
    <scope>NUCLEOTIDE SEQUENCE [LARGE SCALE GENOMIC DNA]</scope>
    <source>
        <strain evidence="2">Lindley</strain>
    </source>
</reference>
<evidence type="ECO:0000313" key="3">
    <source>
        <dbReference type="WBParaSite" id="GPLIN_001025600"/>
    </source>
</evidence>
<feature type="chain" id="PRO_5008147372" evidence="1">
    <location>
        <begin position="20"/>
        <end position="275"/>
    </location>
</feature>
<accession>A0A183CBK5</accession>
<evidence type="ECO:0000256" key="1">
    <source>
        <dbReference type="SAM" id="SignalP"/>
    </source>
</evidence>
<keyword evidence="1" id="KW-0732">Signal</keyword>
<evidence type="ECO:0000313" key="2">
    <source>
        <dbReference type="Proteomes" id="UP000050741"/>
    </source>
</evidence>
<sequence>MFGSFQLFILVSSLSKILTAEVKKFSKPFPLELSVSQDCKESAQQNCKECGWAACLPESYEYLNSDFKSGDGYFNCCPMRYKFTCCALLHQMEYTWVQKKTRDMAVVLREKEECKNKKICVCDIPRDDKDATRRILRMCCADDVAFLGPLFGACGCCYNSPLLPIFKSGLTMLKSCKLIQYSYDSEYCYLTEGYYLAYQHWLEPIPIGFKAYLETNTSCASLLELRYYVADCLEKPCQSRCAKEWFWTPRLLPALTTASVYFSDYGCFRSFVSLD</sequence>
<dbReference type="WBParaSite" id="GPLIN_001025600">
    <property type="protein sequence ID" value="GPLIN_001025600"/>
    <property type="gene ID" value="GPLIN_001025600"/>
</dbReference>
<keyword evidence="2" id="KW-1185">Reference proteome</keyword>
<dbReference type="AlphaFoldDB" id="A0A183CBK5"/>